<evidence type="ECO:0000313" key="2">
    <source>
        <dbReference type="WBParaSite" id="TCONS_00004797.p1"/>
    </source>
</evidence>
<dbReference type="AlphaFoldDB" id="A0AAF5D0D8"/>
<protein>
    <submittedName>
        <fullName evidence="2">Rho-GAP domain-containing protein</fullName>
    </submittedName>
</protein>
<dbReference type="WBParaSite" id="TCONS_00004797.p1">
    <property type="protein sequence ID" value="TCONS_00004797.p1"/>
    <property type="gene ID" value="XLOC_002810"/>
</dbReference>
<keyword evidence="1" id="KW-1185">Reference proteome</keyword>
<reference evidence="2" key="1">
    <citation type="submission" date="2024-02" db="UniProtKB">
        <authorList>
            <consortium name="WormBaseParasite"/>
        </authorList>
    </citation>
    <scope>IDENTIFICATION</scope>
</reference>
<sequence length="817" mass="95837">MPSKLKQQTFTSIDEVLKIFIDTSSESEETCYKLYSNEDKKLILEVWNALTASFSLQYIPTRILNFTKQLHKFKILEEGTFDNYRNLLFYHISHASTIDDPMEMNCLDLDFIKFILATSIKPTFQELCQYFVKNENTIEKLVPQGCVPSFQRIVKKISDEIKSKEQYQYGTKLRDDRLIYNEIYTLYYHAINEKVFEFEESLKLLEIQVQKYPESISKQMYLLSYIASQCLLIPSKRLRGVSLLRKLLSFILELVLGAEKNSNDGSVGKRVVCVVTPYLQFISNSDKLIGYGEILSRLVKVLVFLNTISTNEFTSLYNNNYIAFKNLTDNFPGSWIPYLLGKNSFRSSKFKGPSNFGPYKDSFDDSILDSLYEPALNGFDVKGFKLKDSYGIYETMKTFRGELENEVKQCTHQKSKKRMFSLDSLDLSSNFTSILALLKHILNIPLTFTQHTFNMPTTYLQHIFNIPSTYIQHIINMLSTYTQHAFNMPTTYLQHAFNIPSTCLQHTFNKKEFKKNPVCAHLIENLFNYFLTISSYPIFNYKQMIKSDPKKFLKWEVWMEHPCVLKKLYNLFDRNIKKYSTELRDDRSIYNELNNLYNYAVEDKANHLSKTFVLLEEQLNKYPQSISSQIHLLSHIALESFKKYQTNKELVLLKKSLAFILEISLACEKKHCDENTSKRIIYLLSPYLEYISIFSKNYGLNMIYSRLIKVLAFLNEINEKEFINLVKMNYSTFATLIDIFPGPWVQHLLHKFNFKFKNKLNSNGGMFKDIFEDSVLNCLYEPSMGNFNVKLYKLKDIYQKMLPFRVLLKDEVKKLIT</sequence>
<name>A0AAF5D0D8_STRER</name>
<evidence type="ECO:0000313" key="1">
    <source>
        <dbReference type="Proteomes" id="UP000035681"/>
    </source>
</evidence>
<organism evidence="1 2">
    <name type="scientific">Strongyloides stercoralis</name>
    <name type="common">Threadworm</name>
    <dbReference type="NCBI Taxonomy" id="6248"/>
    <lineage>
        <taxon>Eukaryota</taxon>
        <taxon>Metazoa</taxon>
        <taxon>Ecdysozoa</taxon>
        <taxon>Nematoda</taxon>
        <taxon>Chromadorea</taxon>
        <taxon>Rhabditida</taxon>
        <taxon>Tylenchina</taxon>
        <taxon>Panagrolaimomorpha</taxon>
        <taxon>Strongyloidoidea</taxon>
        <taxon>Strongyloididae</taxon>
        <taxon>Strongyloides</taxon>
    </lineage>
</organism>
<accession>A0AAF5D0D8</accession>
<dbReference type="Proteomes" id="UP000035681">
    <property type="component" value="Unplaced"/>
</dbReference>
<proteinExistence type="predicted"/>